<feature type="signal peptide" evidence="1">
    <location>
        <begin position="1"/>
        <end position="22"/>
    </location>
</feature>
<proteinExistence type="predicted"/>
<reference evidence="3" key="2">
    <citation type="submission" date="2020-09" db="EMBL/GenBank/DDBJ databases">
        <authorList>
            <person name="Sun Q."/>
            <person name="Kim S."/>
        </authorList>
    </citation>
    <scope>NUCLEOTIDE SEQUENCE</scope>
    <source>
        <strain evidence="3">KCTC 23077</strain>
    </source>
</reference>
<dbReference type="InterPro" id="IPR012347">
    <property type="entry name" value="Ferritin-like"/>
</dbReference>
<organism evidence="3 4">
    <name type="scientific">Cognatilysobacter bugurensis</name>
    <dbReference type="NCBI Taxonomy" id="543356"/>
    <lineage>
        <taxon>Bacteria</taxon>
        <taxon>Pseudomonadati</taxon>
        <taxon>Pseudomonadota</taxon>
        <taxon>Gammaproteobacteria</taxon>
        <taxon>Lysobacterales</taxon>
        <taxon>Lysobacteraceae</taxon>
        <taxon>Cognatilysobacter</taxon>
    </lineage>
</organism>
<feature type="chain" id="PRO_5037318091" description="DUF4142 domain-containing protein" evidence="1">
    <location>
        <begin position="23"/>
        <end position="233"/>
    </location>
</feature>
<evidence type="ECO:0000313" key="3">
    <source>
        <dbReference type="EMBL" id="GHA87897.1"/>
    </source>
</evidence>
<comment type="caution">
    <text evidence="3">The sequence shown here is derived from an EMBL/GenBank/DDBJ whole genome shotgun (WGS) entry which is preliminary data.</text>
</comment>
<dbReference type="PANTHER" id="PTHR38593">
    <property type="entry name" value="BLR2558 PROTEIN"/>
    <property type="match status" value="1"/>
</dbReference>
<dbReference type="InterPro" id="IPR025419">
    <property type="entry name" value="DUF4142"/>
</dbReference>
<keyword evidence="4" id="KW-1185">Reference proteome</keyword>
<gene>
    <name evidence="3" type="ORF">GCM10007067_27420</name>
</gene>
<dbReference type="AlphaFoldDB" id="A0A918T2M9"/>
<dbReference type="RefSeq" id="WP_189457602.1">
    <property type="nucleotide sequence ID" value="NZ_BMYD01000005.1"/>
</dbReference>
<dbReference type="PROSITE" id="PS51257">
    <property type="entry name" value="PROKAR_LIPOPROTEIN"/>
    <property type="match status" value="1"/>
</dbReference>
<evidence type="ECO:0000259" key="2">
    <source>
        <dbReference type="Pfam" id="PF13628"/>
    </source>
</evidence>
<accession>A0A918T2M9</accession>
<reference evidence="3" key="1">
    <citation type="journal article" date="2014" name="Int. J. Syst. Evol. Microbiol.">
        <title>Complete genome sequence of Corynebacterium casei LMG S-19264T (=DSM 44701T), isolated from a smear-ripened cheese.</title>
        <authorList>
            <consortium name="US DOE Joint Genome Institute (JGI-PGF)"/>
            <person name="Walter F."/>
            <person name="Albersmeier A."/>
            <person name="Kalinowski J."/>
            <person name="Ruckert C."/>
        </authorList>
    </citation>
    <scope>NUCLEOTIDE SEQUENCE</scope>
    <source>
        <strain evidence="3">KCTC 23077</strain>
    </source>
</reference>
<dbReference type="PANTHER" id="PTHR38593:SF1">
    <property type="entry name" value="BLR2558 PROTEIN"/>
    <property type="match status" value="1"/>
</dbReference>
<dbReference type="Proteomes" id="UP000646426">
    <property type="component" value="Unassembled WGS sequence"/>
</dbReference>
<protein>
    <recommendedName>
        <fullName evidence="2">DUF4142 domain-containing protein</fullName>
    </recommendedName>
</protein>
<dbReference type="Gene3D" id="1.20.1260.10">
    <property type="match status" value="1"/>
</dbReference>
<name>A0A918T2M9_9GAMM</name>
<dbReference type="Pfam" id="PF13628">
    <property type="entry name" value="DUF4142"/>
    <property type="match status" value="1"/>
</dbReference>
<dbReference type="EMBL" id="BMYD01000005">
    <property type="protein sequence ID" value="GHA87897.1"/>
    <property type="molecule type" value="Genomic_DNA"/>
</dbReference>
<keyword evidence="1" id="KW-0732">Signal</keyword>
<evidence type="ECO:0000256" key="1">
    <source>
        <dbReference type="SAM" id="SignalP"/>
    </source>
</evidence>
<feature type="domain" description="DUF4142" evidence="2">
    <location>
        <begin position="85"/>
        <end position="215"/>
    </location>
</feature>
<sequence length="233" mass="24462">MNQKTSFLTVAALSLAILTACGNEREGENNAVGDEEIVAPAENANAMVDDPTATATENDPLLAEGAPAPAATVVEGDALGMVIVVDEHEIAAAEQARSKKVSAPSMAYADMMIKEHTANIEKARALEGSANVKIGTGPQVATLRTESENARNRLAAMEGQDYERAYIEEMVNGHQKTLAMLDTQLIPGAQNEGVRTFLTQTREAVAKHLEAARQLQTQLGGAANAAATPPAQS</sequence>
<evidence type="ECO:0000313" key="4">
    <source>
        <dbReference type="Proteomes" id="UP000646426"/>
    </source>
</evidence>